<evidence type="ECO:0000256" key="3">
    <source>
        <dbReference type="ARBA" id="ARBA00023130"/>
    </source>
</evidence>
<dbReference type="InterPro" id="IPR013783">
    <property type="entry name" value="Ig-like_fold"/>
</dbReference>
<dbReference type="Gene3D" id="2.60.40.10">
    <property type="entry name" value="Immunoglobulins"/>
    <property type="match status" value="1"/>
</dbReference>
<keyword evidence="3" id="KW-1064">Adaptive immunity</keyword>
<keyword evidence="5" id="KW-1279">T cell receptor</keyword>
<keyword evidence="4" id="KW-0393">Immunoglobulin domain</keyword>
<dbReference type="SMART" id="SM00409">
    <property type="entry name" value="IG"/>
    <property type="match status" value="1"/>
</dbReference>
<dbReference type="SUPFAM" id="SSF48726">
    <property type="entry name" value="Immunoglobulin"/>
    <property type="match status" value="1"/>
</dbReference>
<evidence type="ECO:0000256" key="5">
    <source>
        <dbReference type="ARBA" id="ARBA00043266"/>
    </source>
</evidence>
<evidence type="ECO:0000313" key="9">
    <source>
        <dbReference type="Proteomes" id="UP000002494"/>
    </source>
</evidence>
<evidence type="ECO:0000259" key="7">
    <source>
        <dbReference type="PROSITE" id="PS50835"/>
    </source>
</evidence>
<reference evidence="8" key="2">
    <citation type="submission" date="2025-08" db="UniProtKB">
        <authorList>
            <consortium name="Ensembl"/>
        </authorList>
    </citation>
    <scope>IDENTIFICATION</scope>
    <source>
        <strain evidence="8">Brown Norway</strain>
    </source>
</reference>
<reference evidence="8" key="3">
    <citation type="submission" date="2025-09" db="UniProtKB">
        <authorList>
            <consortium name="Ensembl"/>
        </authorList>
    </citation>
    <scope>IDENTIFICATION</scope>
    <source>
        <strain evidence="8">Brown Norway</strain>
    </source>
</reference>
<evidence type="ECO:0000313" key="8">
    <source>
        <dbReference type="Ensembl" id="ENSRNOP00000101749.1"/>
    </source>
</evidence>
<feature type="signal peptide" evidence="6">
    <location>
        <begin position="1"/>
        <end position="20"/>
    </location>
</feature>
<evidence type="ECO:0000256" key="2">
    <source>
        <dbReference type="ARBA" id="ARBA00022859"/>
    </source>
</evidence>
<reference evidence="8" key="1">
    <citation type="submission" date="2024-01" db="EMBL/GenBank/DDBJ databases">
        <title>GRCr8: a new rat reference genome assembly contstructed from accurate long reads and long range scaffolding.</title>
        <authorList>
            <person name="Doris P.A."/>
            <person name="Kalbfleisch T."/>
            <person name="Li K."/>
            <person name="Howe K."/>
            <person name="Wood J."/>
        </authorList>
    </citation>
    <scope>NUCLEOTIDE SEQUENCE [LARGE SCALE GENOMIC DNA]</scope>
    <source>
        <strain evidence="8">Brown Norway</strain>
    </source>
</reference>
<sequence length="129" mass="14862">MDSWLIFSWMIFSLLKAGHTGPNVQQIPSHQVIDIGQTVILSCDPVSNHLYFYWYKQILGQQMEFLVSFFDGKIGEKSKLFKDEFLVDRQHGSYFTLKIQRTTLEDSAVYFCASSLATALQKHSLPVHK</sequence>
<feature type="chain" id="PRO_5046096858" description="Ig-like domain-containing protein" evidence="6">
    <location>
        <begin position="21"/>
        <end position="129"/>
    </location>
</feature>
<accession>A0ABK0L0T0</accession>
<evidence type="ECO:0000256" key="1">
    <source>
        <dbReference type="ARBA" id="ARBA00022729"/>
    </source>
</evidence>
<name>A0ABK0L0T0_RAT</name>
<keyword evidence="2" id="KW-0391">Immunity</keyword>
<evidence type="ECO:0000256" key="4">
    <source>
        <dbReference type="ARBA" id="ARBA00023319"/>
    </source>
</evidence>
<keyword evidence="9" id="KW-1185">Reference proteome</keyword>
<dbReference type="InterPro" id="IPR013106">
    <property type="entry name" value="Ig_V-set"/>
</dbReference>
<dbReference type="SMART" id="SM00406">
    <property type="entry name" value="IGv"/>
    <property type="match status" value="1"/>
</dbReference>
<dbReference type="Proteomes" id="UP000002494">
    <property type="component" value="Chromosome 4"/>
</dbReference>
<dbReference type="PROSITE" id="PS50835">
    <property type="entry name" value="IG_LIKE"/>
    <property type="match status" value="1"/>
</dbReference>
<dbReference type="PANTHER" id="PTHR23268:SF45">
    <property type="entry name" value="T CELL RECEPTOR BETA VARIABLE 2"/>
    <property type="match status" value="1"/>
</dbReference>
<dbReference type="InterPro" id="IPR007110">
    <property type="entry name" value="Ig-like_dom"/>
</dbReference>
<dbReference type="InterPro" id="IPR036179">
    <property type="entry name" value="Ig-like_dom_sf"/>
</dbReference>
<organism evidence="8 9">
    <name type="scientific">Rattus norvegicus</name>
    <name type="common">Rat</name>
    <dbReference type="NCBI Taxonomy" id="10116"/>
    <lineage>
        <taxon>Eukaryota</taxon>
        <taxon>Metazoa</taxon>
        <taxon>Chordata</taxon>
        <taxon>Craniata</taxon>
        <taxon>Vertebrata</taxon>
        <taxon>Euteleostomi</taxon>
        <taxon>Mammalia</taxon>
        <taxon>Eutheria</taxon>
        <taxon>Euarchontoglires</taxon>
        <taxon>Glires</taxon>
        <taxon>Rodentia</taxon>
        <taxon>Myomorpha</taxon>
        <taxon>Muroidea</taxon>
        <taxon>Muridae</taxon>
        <taxon>Murinae</taxon>
        <taxon>Rattus</taxon>
    </lineage>
</organism>
<dbReference type="Pfam" id="PF07686">
    <property type="entry name" value="V-set"/>
    <property type="match status" value="1"/>
</dbReference>
<dbReference type="PANTHER" id="PTHR23268">
    <property type="entry name" value="T-CELL RECEPTOR BETA CHAIN"/>
    <property type="match status" value="1"/>
</dbReference>
<proteinExistence type="predicted"/>
<dbReference type="Ensembl" id="ENSRNOT00000144078.1">
    <property type="protein sequence ID" value="ENSRNOP00000101749.1"/>
    <property type="gene ID" value="ENSRNOG00000082984.1"/>
</dbReference>
<evidence type="ECO:0000256" key="6">
    <source>
        <dbReference type="SAM" id="SignalP"/>
    </source>
</evidence>
<dbReference type="InterPro" id="IPR050413">
    <property type="entry name" value="TCR_beta_variable"/>
</dbReference>
<feature type="domain" description="Ig-like" evidence="7">
    <location>
        <begin position="22"/>
        <end position="128"/>
    </location>
</feature>
<dbReference type="InterPro" id="IPR003599">
    <property type="entry name" value="Ig_sub"/>
</dbReference>
<dbReference type="GeneTree" id="ENSGT00940000154460"/>
<keyword evidence="1 6" id="KW-0732">Signal</keyword>
<protein>
    <recommendedName>
        <fullName evidence="7">Ig-like domain-containing protein</fullName>
    </recommendedName>
</protein>